<gene>
    <name evidence="1" type="ORF">S03H2_02704</name>
</gene>
<dbReference type="EMBL" id="BARU01000934">
    <property type="protein sequence ID" value="GAH26904.1"/>
    <property type="molecule type" value="Genomic_DNA"/>
</dbReference>
<proteinExistence type="predicted"/>
<protein>
    <submittedName>
        <fullName evidence="1">Uncharacterized protein</fullName>
    </submittedName>
</protein>
<dbReference type="AlphaFoldDB" id="X1FBX3"/>
<name>X1FBX3_9ZZZZ</name>
<reference evidence="1" key="1">
    <citation type="journal article" date="2014" name="Front. Microbiol.">
        <title>High frequency of phylogenetically diverse reductive dehalogenase-homologous genes in deep subseafloor sedimentary metagenomes.</title>
        <authorList>
            <person name="Kawai M."/>
            <person name="Futagami T."/>
            <person name="Toyoda A."/>
            <person name="Takaki Y."/>
            <person name="Nishi S."/>
            <person name="Hori S."/>
            <person name="Arai W."/>
            <person name="Tsubouchi T."/>
            <person name="Morono Y."/>
            <person name="Uchiyama I."/>
            <person name="Ito T."/>
            <person name="Fujiyama A."/>
            <person name="Inagaki F."/>
            <person name="Takami H."/>
        </authorList>
    </citation>
    <scope>NUCLEOTIDE SEQUENCE</scope>
    <source>
        <strain evidence="1">Expedition CK06-06</strain>
    </source>
</reference>
<evidence type="ECO:0000313" key="1">
    <source>
        <dbReference type="EMBL" id="GAH26904.1"/>
    </source>
</evidence>
<sequence>MAWPFLNGMIKVVVTWGFEGKPSVNVHFVYQDAPASPITDAALLSAANAFYNGIYDEWRTRAATAWTCENIQAYDYSREGGNVIDTDESMGFGGALATQASPSQVCAVVSQRTARTGRSYRGRNYIVGLNESTVTDNELNNDLITDLGAMYAQIRSDLSVVDLSHVVYSLWNGGVKRTTPEPTDIIGTIVDGRPDTQRRRLPKMT</sequence>
<accession>X1FBX3</accession>
<organism evidence="1">
    <name type="scientific">marine sediment metagenome</name>
    <dbReference type="NCBI Taxonomy" id="412755"/>
    <lineage>
        <taxon>unclassified sequences</taxon>
        <taxon>metagenomes</taxon>
        <taxon>ecological metagenomes</taxon>
    </lineage>
</organism>
<comment type="caution">
    <text evidence="1">The sequence shown here is derived from an EMBL/GenBank/DDBJ whole genome shotgun (WGS) entry which is preliminary data.</text>
</comment>